<dbReference type="InterPro" id="IPR013417">
    <property type="entry name" value="CHP02588"/>
</dbReference>
<organism evidence="1 2">
    <name type="scientific">Campylobacter sputorum subsp. sputorum</name>
    <dbReference type="NCBI Taxonomy" id="32024"/>
    <lineage>
        <taxon>Bacteria</taxon>
        <taxon>Pseudomonadati</taxon>
        <taxon>Campylobacterota</taxon>
        <taxon>Epsilonproteobacteria</taxon>
        <taxon>Campylobacterales</taxon>
        <taxon>Campylobacteraceae</taxon>
        <taxon>Campylobacter</taxon>
    </lineage>
</organism>
<sequence>MKFLNQIKEFFVFYLDHWYWIDFASIAWIVVLLFLLILFSITIFTKAPLVSIFVLMLSFLIAIFSIFYVKDYVDNIVRKRDTSVVLTKEMKYSDILLVDVNLTNLSKHKFKYCSIKLKFIKDGKNFIQNFIYKFNPIYTTSQKISSPLDLNETRKINFLIKDFGYKPSYKIMADSECF</sequence>
<protein>
    <submittedName>
        <fullName evidence="1">Putative integral membrane protein</fullName>
    </submittedName>
</protein>
<dbReference type="GeneID" id="93090074"/>
<dbReference type="EMBL" id="UFVD01000001">
    <property type="protein sequence ID" value="SUX11210.1"/>
    <property type="molecule type" value="Genomic_DNA"/>
</dbReference>
<dbReference type="Proteomes" id="UP000254920">
    <property type="component" value="Unassembled WGS sequence"/>
</dbReference>
<dbReference type="AlphaFoldDB" id="A0A381DKU9"/>
<gene>
    <name evidence="1" type="ORF">NCTC12475_01426</name>
</gene>
<accession>A0A381DKU9</accession>
<dbReference type="Pfam" id="PF09624">
    <property type="entry name" value="DUF2393"/>
    <property type="match status" value="1"/>
</dbReference>
<evidence type="ECO:0000313" key="2">
    <source>
        <dbReference type="Proteomes" id="UP000254920"/>
    </source>
</evidence>
<evidence type="ECO:0000313" key="1">
    <source>
        <dbReference type="EMBL" id="SUX11210.1"/>
    </source>
</evidence>
<reference evidence="1 2" key="1">
    <citation type="submission" date="2018-06" db="EMBL/GenBank/DDBJ databases">
        <authorList>
            <consortium name="Pathogen Informatics"/>
            <person name="Doyle S."/>
        </authorList>
    </citation>
    <scope>NUCLEOTIDE SEQUENCE [LARGE SCALE GENOMIC DNA]</scope>
    <source>
        <strain evidence="1 2">NCTC12475</strain>
    </source>
</reference>
<name>A0A381DKU9_9BACT</name>
<dbReference type="STRING" id="32024.GCA_000788295_01545"/>
<keyword evidence="2" id="KW-1185">Reference proteome</keyword>
<dbReference type="RefSeq" id="WP_089181971.1">
    <property type="nucleotide sequence ID" value="NZ_CP043427.1"/>
</dbReference>
<proteinExistence type="predicted"/>
<dbReference type="OrthoDB" id="5354356at2"/>